<dbReference type="SUPFAM" id="SSF51045">
    <property type="entry name" value="WW domain"/>
    <property type="match status" value="1"/>
</dbReference>
<feature type="compositionally biased region" description="Low complexity" evidence="1">
    <location>
        <begin position="192"/>
        <end position="207"/>
    </location>
</feature>
<feature type="domain" description="WW" evidence="2">
    <location>
        <begin position="13"/>
        <end position="42"/>
    </location>
</feature>
<dbReference type="Pfam" id="PF13638">
    <property type="entry name" value="PIN_4"/>
    <property type="match status" value="1"/>
</dbReference>
<dbReference type="CDD" id="cd00201">
    <property type="entry name" value="WW"/>
    <property type="match status" value="1"/>
</dbReference>
<dbReference type="Proteomes" id="UP000694872">
    <property type="component" value="Unplaced"/>
</dbReference>
<dbReference type="SMART" id="SM00670">
    <property type="entry name" value="PINc"/>
    <property type="match status" value="1"/>
</dbReference>
<dbReference type="CTD" id="54823"/>
<accession>A0AAJ7EL28</accession>
<dbReference type="InterPro" id="IPR029060">
    <property type="entry name" value="PIN-like_dom_sf"/>
</dbReference>
<dbReference type="GO" id="GO:0005634">
    <property type="term" value="C:nucleus"/>
    <property type="evidence" value="ECO:0007669"/>
    <property type="project" value="TreeGrafter"/>
</dbReference>
<dbReference type="InterPro" id="IPR001202">
    <property type="entry name" value="WW_dom"/>
</dbReference>
<organism evidence="3">
    <name type="scientific">Papilio xuthus</name>
    <name type="common">Asian swallowtail butterfly</name>
    <dbReference type="NCBI Taxonomy" id="66420"/>
    <lineage>
        <taxon>Eukaryota</taxon>
        <taxon>Metazoa</taxon>
        <taxon>Ecdysozoa</taxon>
        <taxon>Arthropoda</taxon>
        <taxon>Hexapoda</taxon>
        <taxon>Insecta</taxon>
        <taxon>Pterygota</taxon>
        <taxon>Neoptera</taxon>
        <taxon>Endopterygota</taxon>
        <taxon>Lepidoptera</taxon>
        <taxon>Glossata</taxon>
        <taxon>Ditrysia</taxon>
        <taxon>Papilionoidea</taxon>
        <taxon>Papilionidae</taxon>
        <taxon>Papilioninae</taxon>
        <taxon>Papilio</taxon>
    </lineage>
</organism>
<dbReference type="Gene3D" id="3.40.50.1010">
    <property type="entry name" value="5'-nuclease"/>
    <property type="match status" value="1"/>
</dbReference>
<dbReference type="AlphaFoldDB" id="A0AAJ7EL28"/>
<gene>
    <name evidence="3" type="primary">LOC106127825</name>
</gene>
<dbReference type="PROSITE" id="PS50020">
    <property type="entry name" value="WW_DOMAIN_2"/>
    <property type="match status" value="1"/>
</dbReference>
<proteinExistence type="predicted"/>
<dbReference type="CDD" id="cd18727">
    <property type="entry name" value="PIN_Swt1-like"/>
    <property type="match status" value="1"/>
</dbReference>
<feature type="compositionally biased region" description="Polar residues" evidence="1">
    <location>
        <begin position="154"/>
        <end position="191"/>
    </location>
</feature>
<evidence type="ECO:0000313" key="3">
    <source>
        <dbReference type="RefSeq" id="XP_013181544.1"/>
    </source>
</evidence>
<dbReference type="PANTHER" id="PTHR16161:SF0">
    <property type="entry name" value="TRANSCRIPTIONAL PROTEIN SWT1"/>
    <property type="match status" value="1"/>
</dbReference>
<dbReference type="InterPro" id="IPR036020">
    <property type="entry name" value="WW_dom_sf"/>
</dbReference>
<dbReference type="GeneID" id="106127825"/>
<name>A0AAJ7EL28_PAPXU</name>
<dbReference type="Gene3D" id="2.20.70.10">
    <property type="match status" value="1"/>
</dbReference>
<feature type="compositionally biased region" description="Basic and acidic residues" evidence="1">
    <location>
        <begin position="57"/>
        <end position="73"/>
    </location>
</feature>
<dbReference type="KEGG" id="pxu:106127825"/>
<reference evidence="3" key="1">
    <citation type="submission" date="2025-08" db="UniProtKB">
        <authorList>
            <consortium name="RefSeq"/>
        </authorList>
    </citation>
    <scope>IDENTIFICATION</scope>
</reference>
<dbReference type="SUPFAM" id="SSF88723">
    <property type="entry name" value="PIN domain-like"/>
    <property type="match status" value="1"/>
</dbReference>
<dbReference type="RefSeq" id="XP_013181544.1">
    <property type="nucleotide sequence ID" value="XM_013326090.1"/>
</dbReference>
<protein>
    <submittedName>
        <fullName evidence="3">Transcriptional protein SWT1</fullName>
    </submittedName>
</protein>
<dbReference type="PANTHER" id="PTHR16161">
    <property type="entry name" value="TRANSCRIPTIONAL PROTEIN SWT1"/>
    <property type="match status" value="1"/>
</dbReference>
<feature type="compositionally biased region" description="Polar residues" evidence="1">
    <location>
        <begin position="76"/>
        <end position="103"/>
    </location>
</feature>
<evidence type="ECO:0000259" key="2">
    <source>
        <dbReference type="PROSITE" id="PS50020"/>
    </source>
</evidence>
<dbReference type="InterPro" id="IPR052626">
    <property type="entry name" value="SWT1_Regulator"/>
</dbReference>
<sequence>MMNIISDKFTDCWVLCKSRSNPGKQYYFNTRTRESSWIKPKSVQEKESCSDAAIKVESNRNEQKNRKEIDSKSSKRNYGNNTLQSSKSNNEVKQKQSHNSVSHGSRHNHLNMHKNKNRCSQSLKPAKNLAKNRLTKLRTQLTKEVEQEKKRNVSRNCESMNEKLSQTSKAETPTKSQRSELNSPNFNESNCTITSQTSSDSGSSSPSQFFAANKIISSMKAQLPEEYDNKDIQKDTYADIEQGICNKITGYPSNAHPSTPPQFSQADKLLSAIKTKLAYKLPIKDRTDNSYTASDRMQMLRRLSNETDDSRSGRHIEQMDVDEGVTLVYSRVDAHKPSSSCTPPNMLNTIQTNAVIVVDTNIFIHDLHCITHVLNSQIKGYREQPTLLVPWRVINELDKLKDNNNGNGVLCKRAKAAMDYLYKSLPVANRLKGQSLRDSNSHIFPCEVPDDEILNCCLQQSERGKSVVLLSNDKNLCNKAVINGIKTMTVTDLMSMLEGRPRPLPDPSLYASVKHYELTMYQLLANILENEMRARYKTLWEHVVCRPPPWDLQDVLFALLKHWIAVFHEVFPRIDTLLNDLKKSYTYIRNKDPKTLVEAEVCNFKELCVEVAKKCQIIPEYMELAKNTVDRLNDRQTRGQNNVSVMQAFETVWIIFSSYCAKLCRCLGIPHSIEDQIPGNEPVEGLISKYSMFRNHIISLNHTIQGVLNVDNSSNLLEGRISNLETELKSSLNLNASESGIIVRDELKMFCIKNRDLLQDATANLSTLIELLDVCKNNFH</sequence>
<evidence type="ECO:0000256" key="1">
    <source>
        <dbReference type="SAM" id="MobiDB-lite"/>
    </source>
</evidence>
<feature type="compositionally biased region" description="Basic and acidic residues" evidence="1">
    <location>
        <begin position="141"/>
        <end position="151"/>
    </location>
</feature>
<dbReference type="InterPro" id="IPR002716">
    <property type="entry name" value="PIN_dom"/>
</dbReference>
<feature type="compositionally biased region" description="Basic residues" evidence="1">
    <location>
        <begin position="104"/>
        <end position="117"/>
    </location>
</feature>
<feature type="region of interest" description="Disordered" evidence="1">
    <location>
        <begin position="49"/>
        <end position="207"/>
    </location>
</feature>